<name>A0A9N7UFW4_PLEPL</name>
<proteinExistence type="predicted"/>
<feature type="region of interest" description="Disordered" evidence="1">
    <location>
        <begin position="80"/>
        <end position="101"/>
    </location>
</feature>
<keyword evidence="3" id="KW-1185">Reference proteome</keyword>
<gene>
    <name evidence="2" type="ORF">PLEPLA_LOCUS18158</name>
</gene>
<protein>
    <submittedName>
        <fullName evidence="2">Uncharacterized protein</fullName>
    </submittedName>
</protein>
<organism evidence="2 3">
    <name type="scientific">Pleuronectes platessa</name>
    <name type="common">European plaice</name>
    <dbReference type="NCBI Taxonomy" id="8262"/>
    <lineage>
        <taxon>Eukaryota</taxon>
        <taxon>Metazoa</taxon>
        <taxon>Chordata</taxon>
        <taxon>Craniata</taxon>
        <taxon>Vertebrata</taxon>
        <taxon>Euteleostomi</taxon>
        <taxon>Actinopterygii</taxon>
        <taxon>Neopterygii</taxon>
        <taxon>Teleostei</taxon>
        <taxon>Neoteleostei</taxon>
        <taxon>Acanthomorphata</taxon>
        <taxon>Carangaria</taxon>
        <taxon>Pleuronectiformes</taxon>
        <taxon>Pleuronectoidei</taxon>
        <taxon>Pleuronectidae</taxon>
        <taxon>Pleuronectes</taxon>
    </lineage>
</organism>
<sequence length="101" mass="11016">MQMSGLQPSTCPSSCKASICSTEQQLKHSVSPRSPHPQQHALQFAQMWGEAIGSQRRVKTNVRPASCRLAILRRAHCKRTKMTSSNASTAALSARAQQLPS</sequence>
<dbReference type="AlphaFoldDB" id="A0A9N7UFW4"/>
<dbReference type="EMBL" id="CADEAL010001210">
    <property type="protein sequence ID" value="CAB1430176.1"/>
    <property type="molecule type" value="Genomic_DNA"/>
</dbReference>
<dbReference type="Proteomes" id="UP001153269">
    <property type="component" value="Unassembled WGS sequence"/>
</dbReference>
<accession>A0A9N7UFW4</accession>
<feature type="compositionally biased region" description="Low complexity" evidence="1">
    <location>
        <begin position="84"/>
        <end position="101"/>
    </location>
</feature>
<evidence type="ECO:0000313" key="3">
    <source>
        <dbReference type="Proteomes" id="UP001153269"/>
    </source>
</evidence>
<comment type="caution">
    <text evidence="2">The sequence shown here is derived from an EMBL/GenBank/DDBJ whole genome shotgun (WGS) entry which is preliminary data.</text>
</comment>
<evidence type="ECO:0000256" key="1">
    <source>
        <dbReference type="SAM" id="MobiDB-lite"/>
    </source>
</evidence>
<reference evidence="2" key="1">
    <citation type="submission" date="2020-03" db="EMBL/GenBank/DDBJ databases">
        <authorList>
            <person name="Weist P."/>
        </authorList>
    </citation>
    <scope>NUCLEOTIDE SEQUENCE</scope>
</reference>
<evidence type="ECO:0000313" key="2">
    <source>
        <dbReference type="EMBL" id="CAB1430176.1"/>
    </source>
</evidence>